<protein>
    <submittedName>
        <fullName evidence="2">Uncharacterized protein</fullName>
    </submittedName>
</protein>
<keyword evidence="3" id="KW-1185">Reference proteome</keyword>
<name>A0AAV4X3I4_9ARAC</name>
<reference evidence="2 3" key="1">
    <citation type="submission" date="2021-06" db="EMBL/GenBank/DDBJ databases">
        <title>Caerostris darwini draft genome.</title>
        <authorList>
            <person name="Kono N."/>
            <person name="Arakawa K."/>
        </authorList>
    </citation>
    <scope>NUCLEOTIDE SEQUENCE [LARGE SCALE GENOMIC DNA]</scope>
</reference>
<comment type="caution">
    <text evidence="2">The sequence shown here is derived from an EMBL/GenBank/DDBJ whole genome shotgun (WGS) entry which is preliminary data.</text>
</comment>
<gene>
    <name evidence="2" type="ORF">CDAR_51901</name>
</gene>
<evidence type="ECO:0000313" key="2">
    <source>
        <dbReference type="EMBL" id="GIY89697.1"/>
    </source>
</evidence>
<accession>A0AAV4X3I4</accession>
<proteinExistence type="predicted"/>
<organism evidence="2 3">
    <name type="scientific">Caerostris darwini</name>
    <dbReference type="NCBI Taxonomy" id="1538125"/>
    <lineage>
        <taxon>Eukaryota</taxon>
        <taxon>Metazoa</taxon>
        <taxon>Ecdysozoa</taxon>
        <taxon>Arthropoda</taxon>
        <taxon>Chelicerata</taxon>
        <taxon>Arachnida</taxon>
        <taxon>Araneae</taxon>
        <taxon>Araneomorphae</taxon>
        <taxon>Entelegynae</taxon>
        <taxon>Araneoidea</taxon>
        <taxon>Araneidae</taxon>
        <taxon>Caerostris</taxon>
    </lineage>
</organism>
<dbReference type="Proteomes" id="UP001054837">
    <property type="component" value="Unassembled WGS sequence"/>
</dbReference>
<dbReference type="AlphaFoldDB" id="A0AAV4X3I4"/>
<sequence length="100" mass="11628">MVSLFNFLERSEGDDTRTIKRRQHLHEAVRARGRNGAEQGLIVRDHQGAPGNGKNNNKRNKRTNAIYRWRILLLIARYPFSYDYHTAVFFSESVDPAGKR</sequence>
<evidence type="ECO:0000313" key="3">
    <source>
        <dbReference type="Proteomes" id="UP001054837"/>
    </source>
</evidence>
<dbReference type="EMBL" id="BPLQ01015683">
    <property type="protein sequence ID" value="GIY89697.1"/>
    <property type="molecule type" value="Genomic_DNA"/>
</dbReference>
<feature type="region of interest" description="Disordered" evidence="1">
    <location>
        <begin position="36"/>
        <end position="60"/>
    </location>
</feature>
<evidence type="ECO:0000256" key="1">
    <source>
        <dbReference type="SAM" id="MobiDB-lite"/>
    </source>
</evidence>